<evidence type="ECO:0000313" key="2">
    <source>
        <dbReference type="EMBL" id="KAF2148671.1"/>
    </source>
</evidence>
<sequence>MSSINPALLVLCVMLGGGFVVMICAAVHRILRSDGDWDPHARSTAQDAYMREVRGRTWGEITGRPLGARGLGGYRVAAGGDGEETLP</sequence>
<keyword evidence="3" id="KW-1185">Reference proteome</keyword>
<dbReference type="Proteomes" id="UP000799439">
    <property type="component" value="Unassembled WGS sequence"/>
</dbReference>
<dbReference type="AlphaFoldDB" id="A0A9P4IUI4"/>
<keyword evidence="1" id="KW-0472">Membrane</keyword>
<gene>
    <name evidence="2" type="ORF">K461DRAFT_282138</name>
</gene>
<comment type="caution">
    <text evidence="2">The sequence shown here is derived from an EMBL/GenBank/DDBJ whole genome shotgun (WGS) entry which is preliminary data.</text>
</comment>
<name>A0A9P4IUI4_9PEZI</name>
<dbReference type="OrthoDB" id="3641893at2759"/>
<organism evidence="2 3">
    <name type="scientific">Myriangium duriaei CBS 260.36</name>
    <dbReference type="NCBI Taxonomy" id="1168546"/>
    <lineage>
        <taxon>Eukaryota</taxon>
        <taxon>Fungi</taxon>
        <taxon>Dikarya</taxon>
        <taxon>Ascomycota</taxon>
        <taxon>Pezizomycotina</taxon>
        <taxon>Dothideomycetes</taxon>
        <taxon>Dothideomycetidae</taxon>
        <taxon>Myriangiales</taxon>
        <taxon>Myriangiaceae</taxon>
        <taxon>Myriangium</taxon>
    </lineage>
</organism>
<keyword evidence="1" id="KW-0812">Transmembrane</keyword>
<evidence type="ECO:0000256" key="1">
    <source>
        <dbReference type="SAM" id="Phobius"/>
    </source>
</evidence>
<accession>A0A9P4IUI4</accession>
<protein>
    <submittedName>
        <fullName evidence="2">Uncharacterized protein</fullName>
    </submittedName>
</protein>
<evidence type="ECO:0000313" key="3">
    <source>
        <dbReference type="Proteomes" id="UP000799439"/>
    </source>
</evidence>
<keyword evidence="1" id="KW-1133">Transmembrane helix</keyword>
<feature type="transmembrane region" description="Helical" evidence="1">
    <location>
        <begin position="6"/>
        <end position="27"/>
    </location>
</feature>
<reference evidence="2" key="1">
    <citation type="journal article" date="2020" name="Stud. Mycol.">
        <title>101 Dothideomycetes genomes: a test case for predicting lifestyles and emergence of pathogens.</title>
        <authorList>
            <person name="Haridas S."/>
            <person name="Albert R."/>
            <person name="Binder M."/>
            <person name="Bloem J."/>
            <person name="Labutti K."/>
            <person name="Salamov A."/>
            <person name="Andreopoulos B."/>
            <person name="Baker S."/>
            <person name="Barry K."/>
            <person name="Bills G."/>
            <person name="Bluhm B."/>
            <person name="Cannon C."/>
            <person name="Castanera R."/>
            <person name="Culley D."/>
            <person name="Daum C."/>
            <person name="Ezra D."/>
            <person name="Gonzalez J."/>
            <person name="Henrissat B."/>
            <person name="Kuo A."/>
            <person name="Liang C."/>
            <person name="Lipzen A."/>
            <person name="Lutzoni F."/>
            <person name="Magnuson J."/>
            <person name="Mondo S."/>
            <person name="Nolan M."/>
            <person name="Ohm R."/>
            <person name="Pangilinan J."/>
            <person name="Park H.-J."/>
            <person name="Ramirez L."/>
            <person name="Alfaro M."/>
            <person name="Sun H."/>
            <person name="Tritt A."/>
            <person name="Yoshinaga Y."/>
            <person name="Zwiers L.-H."/>
            <person name="Turgeon B."/>
            <person name="Goodwin S."/>
            <person name="Spatafora J."/>
            <person name="Crous P."/>
            <person name="Grigoriev I."/>
        </authorList>
    </citation>
    <scope>NUCLEOTIDE SEQUENCE</scope>
    <source>
        <strain evidence="2">CBS 260.36</strain>
    </source>
</reference>
<proteinExistence type="predicted"/>
<dbReference type="EMBL" id="ML996092">
    <property type="protein sequence ID" value="KAF2148671.1"/>
    <property type="molecule type" value="Genomic_DNA"/>
</dbReference>